<sequence>MKKLVVMWAMLLLPFSAFADEGYVRIYKTQGEFEMVRDALQMAIEGKGLVINHTNHIAEMLDRTGKDLGASKQVYSAGEQFEFCSAALSRRMMEADPQAMVICPYSVAVYTRPNDKNVYLAYRKPPETRNAALKKAFAEIEQLLDEIIRDAM</sequence>
<feature type="chain" id="PRO_5004228887" description="DUF302 domain-containing protein" evidence="1">
    <location>
        <begin position="20"/>
        <end position="152"/>
    </location>
</feature>
<dbReference type="RefSeq" id="WP_011311547.1">
    <property type="nucleotide sequence ID" value="NC_007404.1"/>
</dbReference>
<dbReference type="InterPro" id="IPR005180">
    <property type="entry name" value="DUF302"/>
</dbReference>
<dbReference type="Proteomes" id="UP000008291">
    <property type="component" value="Chromosome"/>
</dbReference>
<dbReference type="Pfam" id="PF03625">
    <property type="entry name" value="DUF302"/>
    <property type="match status" value="1"/>
</dbReference>
<keyword evidence="4" id="KW-1185">Reference proteome</keyword>
<organism evidence="3 4">
    <name type="scientific">Thiobacillus denitrificans (strain ATCC 25259 / T1)</name>
    <dbReference type="NCBI Taxonomy" id="292415"/>
    <lineage>
        <taxon>Bacteria</taxon>
        <taxon>Pseudomonadati</taxon>
        <taxon>Pseudomonadota</taxon>
        <taxon>Betaproteobacteria</taxon>
        <taxon>Nitrosomonadales</taxon>
        <taxon>Thiobacillaceae</taxon>
        <taxon>Thiobacillus</taxon>
    </lineage>
</organism>
<dbReference type="AlphaFoldDB" id="Q3SK08"/>
<dbReference type="EMBL" id="CP000116">
    <property type="protein sequence ID" value="AAZ96988.1"/>
    <property type="molecule type" value="Genomic_DNA"/>
</dbReference>
<evidence type="ECO:0000256" key="1">
    <source>
        <dbReference type="SAM" id="SignalP"/>
    </source>
</evidence>
<feature type="domain" description="DUF302" evidence="2">
    <location>
        <begin position="80"/>
        <end position="125"/>
    </location>
</feature>
<protein>
    <recommendedName>
        <fullName evidence="2">DUF302 domain-containing protein</fullName>
    </recommendedName>
</protein>
<evidence type="ECO:0000313" key="4">
    <source>
        <dbReference type="Proteomes" id="UP000008291"/>
    </source>
</evidence>
<dbReference type="HOGENOM" id="CLU_126572_1_0_4"/>
<keyword evidence="1" id="KW-0732">Signal</keyword>
<proteinExistence type="predicted"/>
<reference evidence="3 4" key="1">
    <citation type="journal article" date="2006" name="J. Bacteriol.">
        <title>The genome sequence of the obligately chemolithoautotrophic, facultatively anaerobic bacterium Thiobacillus denitrificans.</title>
        <authorList>
            <person name="Beller H.R."/>
            <person name="Chain P.S."/>
            <person name="Letain T.E."/>
            <person name="Chakicherla A."/>
            <person name="Larimer F.W."/>
            <person name="Richardson P.M."/>
            <person name="Coleman M.A."/>
            <person name="Wood A.P."/>
            <person name="Kelly D.P."/>
        </authorList>
    </citation>
    <scope>NUCLEOTIDE SEQUENCE [LARGE SCALE GENOMIC DNA]</scope>
    <source>
        <strain evidence="3 4">ATCC 25259</strain>
    </source>
</reference>
<dbReference type="eggNOG" id="COG3439">
    <property type="taxonomic scope" value="Bacteria"/>
</dbReference>
<dbReference type="CDD" id="cd14797">
    <property type="entry name" value="DUF302"/>
    <property type="match status" value="1"/>
</dbReference>
<dbReference type="InterPro" id="IPR035923">
    <property type="entry name" value="TT1751-like_sf"/>
</dbReference>
<name>Q3SK08_THIDA</name>
<evidence type="ECO:0000313" key="3">
    <source>
        <dbReference type="EMBL" id="AAZ96988.1"/>
    </source>
</evidence>
<accession>Q3SK08</accession>
<dbReference type="OrthoDB" id="7363179at2"/>
<dbReference type="SUPFAM" id="SSF103247">
    <property type="entry name" value="TT1751-like"/>
    <property type="match status" value="1"/>
</dbReference>
<feature type="signal peptide" evidence="1">
    <location>
        <begin position="1"/>
        <end position="19"/>
    </location>
</feature>
<evidence type="ECO:0000259" key="2">
    <source>
        <dbReference type="Pfam" id="PF03625"/>
    </source>
</evidence>
<gene>
    <name evidence="3" type="ordered locus">Tbd_1035</name>
</gene>
<dbReference type="Gene3D" id="3.30.310.70">
    <property type="entry name" value="TT1751-like domain"/>
    <property type="match status" value="1"/>
</dbReference>
<dbReference type="STRING" id="292415.Tbd_1035"/>
<dbReference type="KEGG" id="tbd:Tbd_1035"/>